<keyword evidence="8 10" id="KW-0599">Photoprotein</keyword>
<evidence type="ECO:0000256" key="8">
    <source>
        <dbReference type="ARBA" id="ARBA00023262"/>
    </source>
</evidence>
<evidence type="ECO:0000256" key="2">
    <source>
        <dbReference type="ARBA" id="ARBA00011870"/>
    </source>
</evidence>
<name>A0A5C4RGR2_PHOLU</name>
<dbReference type="Gene3D" id="3.20.20.30">
    <property type="entry name" value="Luciferase-like domain"/>
    <property type="match status" value="2"/>
</dbReference>
<keyword evidence="5 10" id="KW-0560">Oxidoreductase</keyword>
<evidence type="ECO:0000259" key="11">
    <source>
        <dbReference type="Pfam" id="PF00296"/>
    </source>
</evidence>
<comment type="function">
    <text evidence="10">Light-emitting reaction in luminous bacteria.</text>
</comment>
<proteinExistence type="inferred from homology"/>
<dbReference type="InterPro" id="IPR018235">
    <property type="entry name" value="Bacterial_luciferase_CS"/>
</dbReference>
<dbReference type="EC" id="1.14.14.3" evidence="10"/>
<sequence length="328" mass="37666">MKFGLFFLNFINSTTVQEQSIVRMQEITEYVDKLNFEQILVYENHFSDNGVVGAPLTVSGFLLGLTEKIKIGSLNHIITTHHPVRIAEEACLLDQLSEGRFILGFSDCEKKDEMHFFNRPVGYQQQLFEECYEIINDALTTGYCNPDNDFYSFPKISVNPHAYTAGGPRKYVTATSHHIVEWAAKKGIPLIFKWDDSNDVRHEYAERYKAIADKYGVDLSAIDHQLMILVNYNEDSNKAKQETRAFISDYILEMHPDENFENKLEEIIAENAVGNYTECITAAKLAIEKCGAKSVLLSFEPMNDLMRQKNVINIVNDNIKKYHMEYTQ</sequence>
<evidence type="ECO:0000256" key="10">
    <source>
        <dbReference type="RuleBase" id="RU367112"/>
    </source>
</evidence>
<keyword evidence="4 10" id="KW-0288">FMN</keyword>
<organism evidence="12 13">
    <name type="scientific">Photorhabdus luminescens subsp. sonorensis</name>
    <dbReference type="NCBI Taxonomy" id="1173677"/>
    <lineage>
        <taxon>Bacteria</taxon>
        <taxon>Pseudomonadati</taxon>
        <taxon>Pseudomonadota</taxon>
        <taxon>Gammaproteobacteria</taxon>
        <taxon>Enterobacterales</taxon>
        <taxon>Morganellaceae</taxon>
        <taxon>Photorhabdus</taxon>
    </lineage>
</organism>
<dbReference type="InterPro" id="IPR036661">
    <property type="entry name" value="Luciferase-like_sf"/>
</dbReference>
<comment type="caution">
    <text evidence="12">The sequence shown here is derived from an EMBL/GenBank/DDBJ whole genome shotgun (WGS) entry which is preliminary data.</text>
</comment>
<protein>
    <recommendedName>
        <fullName evidence="10">Alkanal monooxygenase</fullName>
        <ecNumber evidence="10">1.14.14.3</ecNumber>
    </recommendedName>
    <alternativeName>
        <fullName evidence="10">Bacterial luciferase</fullName>
    </alternativeName>
</protein>
<comment type="subunit">
    <text evidence="2 10">Heterodimer of an alpha and a beta chain.</text>
</comment>
<dbReference type="PANTHER" id="PTHR30137">
    <property type="entry name" value="LUCIFERASE-LIKE MONOOXYGENASE"/>
    <property type="match status" value="1"/>
</dbReference>
<dbReference type="EMBL" id="SBIJ01000023">
    <property type="protein sequence ID" value="TNH43009.1"/>
    <property type="molecule type" value="Genomic_DNA"/>
</dbReference>
<keyword evidence="3 10" id="KW-0285">Flavoprotein</keyword>
<reference evidence="12 13" key="1">
    <citation type="submission" date="2019-01" db="EMBL/GenBank/DDBJ databases">
        <title>Draft genome assembly of Photorhabdus luminescens subsp. sonorensis Caborca.</title>
        <authorList>
            <person name="Duong D.A."/>
            <person name="Espinosa-Artiles P."/>
            <person name="Orozco R.A."/>
            <person name="Molnar I."/>
            <person name="Stock P."/>
        </authorList>
    </citation>
    <scope>NUCLEOTIDE SEQUENCE [LARGE SCALE GENOMIC DNA]</scope>
    <source>
        <strain evidence="12 13">Caborca</strain>
    </source>
</reference>
<dbReference type="PANTHER" id="PTHR30137:SF8">
    <property type="entry name" value="BLR5498 PROTEIN"/>
    <property type="match status" value="1"/>
</dbReference>
<evidence type="ECO:0000256" key="9">
    <source>
        <dbReference type="ARBA" id="ARBA00048737"/>
    </source>
</evidence>
<dbReference type="RefSeq" id="WP_139656099.1">
    <property type="nucleotide sequence ID" value="NZ_CAWOQH010000146.1"/>
</dbReference>
<dbReference type="InterPro" id="IPR002103">
    <property type="entry name" value="Luciferase_bac/NFP"/>
</dbReference>
<evidence type="ECO:0000256" key="7">
    <source>
        <dbReference type="ARBA" id="ARBA00023223"/>
    </source>
</evidence>
<dbReference type="InterPro" id="IPR033924">
    <property type="entry name" value="Alkanal_monooxygenase"/>
</dbReference>
<gene>
    <name evidence="12" type="ORF">EP164_13720</name>
</gene>
<comment type="catalytic activity">
    <reaction evidence="9 10">
        <text>a long-chain fatty aldehyde + FMNH2 + O2 = a long-chain fatty acid + hnu + FMN + H2O + 2 H(+)</text>
        <dbReference type="Rhea" id="RHEA:17181"/>
        <dbReference type="ChEBI" id="CHEBI:15377"/>
        <dbReference type="ChEBI" id="CHEBI:15378"/>
        <dbReference type="ChEBI" id="CHEBI:15379"/>
        <dbReference type="ChEBI" id="CHEBI:17176"/>
        <dbReference type="ChEBI" id="CHEBI:30212"/>
        <dbReference type="ChEBI" id="CHEBI:57560"/>
        <dbReference type="ChEBI" id="CHEBI:57618"/>
        <dbReference type="ChEBI" id="CHEBI:58210"/>
        <dbReference type="EC" id="1.14.14.3"/>
    </reaction>
</comment>
<evidence type="ECO:0000313" key="12">
    <source>
        <dbReference type="EMBL" id="TNH43009.1"/>
    </source>
</evidence>
<dbReference type="Proteomes" id="UP000307592">
    <property type="component" value="Unassembled WGS sequence"/>
</dbReference>
<evidence type="ECO:0000313" key="13">
    <source>
        <dbReference type="Proteomes" id="UP000307592"/>
    </source>
</evidence>
<evidence type="ECO:0000256" key="4">
    <source>
        <dbReference type="ARBA" id="ARBA00022643"/>
    </source>
</evidence>
<keyword evidence="7 10" id="KW-0455">Luminescence</keyword>
<dbReference type="GO" id="GO:0047646">
    <property type="term" value="F:alkanal monooxygenase (FMN-linked) activity"/>
    <property type="evidence" value="ECO:0007669"/>
    <property type="project" value="UniProtKB-UniRule"/>
</dbReference>
<feature type="domain" description="Luciferase-like" evidence="11">
    <location>
        <begin position="1"/>
        <end position="258"/>
    </location>
</feature>
<dbReference type="InterPro" id="IPR050766">
    <property type="entry name" value="Bact_Lucif_Oxidored"/>
</dbReference>
<dbReference type="PROSITE" id="PS00494">
    <property type="entry name" value="BACTERIAL_LUCIFERASE"/>
    <property type="match status" value="1"/>
</dbReference>
<dbReference type="Pfam" id="PF00296">
    <property type="entry name" value="Bac_luciferase"/>
    <property type="match status" value="1"/>
</dbReference>
<dbReference type="InterPro" id="IPR011251">
    <property type="entry name" value="Luciferase-like_dom"/>
</dbReference>
<keyword evidence="6 10" id="KW-0503">Monooxygenase</keyword>
<dbReference type="GO" id="GO:0008218">
    <property type="term" value="P:bioluminescence"/>
    <property type="evidence" value="ECO:0007669"/>
    <property type="project" value="UniProtKB-UniRule"/>
</dbReference>
<evidence type="ECO:0000256" key="1">
    <source>
        <dbReference type="ARBA" id="ARBA00010426"/>
    </source>
</evidence>
<comment type="similarity">
    <text evidence="1 10">Belongs to the bacterial luciferase oxidoreductase family.</text>
</comment>
<evidence type="ECO:0000256" key="3">
    <source>
        <dbReference type="ARBA" id="ARBA00022630"/>
    </source>
</evidence>
<dbReference type="CDD" id="cd01096">
    <property type="entry name" value="Alkanal_monooxygenase"/>
    <property type="match status" value="1"/>
</dbReference>
<dbReference type="PRINTS" id="PR00089">
    <property type="entry name" value="LUCIFERASE"/>
</dbReference>
<dbReference type="AlphaFoldDB" id="A0A5C4RGR2"/>
<evidence type="ECO:0000256" key="6">
    <source>
        <dbReference type="ARBA" id="ARBA00023033"/>
    </source>
</evidence>
<dbReference type="SUPFAM" id="SSF51679">
    <property type="entry name" value="Bacterial luciferase-like"/>
    <property type="match status" value="1"/>
</dbReference>
<accession>A0A5C4RGR2</accession>
<dbReference type="GO" id="GO:0005829">
    <property type="term" value="C:cytosol"/>
    <property type="evidence" value="ECO:0007669"/>
    <property type="project" value="TreeGrafter"/>
</dbReference>
<evidence type="ECO:0000256" key="5">
    <source>
        <dbReference type="ARBA" id="ARBA00023002"/>
    </source>
</evidence>